<keyword evidence="8" id="KW-1185">Reference proteome</keyword>
<dbReference type="CDD" id="cd15737">
    <property type="entry name" value="FYVE2_Vac1p_like"/>
    <property type="match status" value="1"/>
</dbReference>
<dbReference type="GO" id="GO:0008270">
    <property type="term" value="F:zinc ion binding"/>
    <property type="evidence" value="ECO:0007669"/>
    <property type="project" value="UniProtKB-KW"/>
</dbReference>
<evidence type="ECO:0000256" key="5">
    <source>
        <dbReference type="SAM" id="Coils"/>
    </source>
</evidence>
<dbReference type="InterPro" id="IPR052727">
    <property type="entry name" value="Rab4/Rab5_effector"/>
</dbReference>
<name>A0A6G1I200_9PEZI</name>
<dbReference type="SUPFAM" id="SSF57903">
    <property type="entry name" value="FYVE/PHD zinc finger"/>
    <property type="match status" value="2"/>
</dbReference>
<dbReference type="EMBL" id="ML996692">
    <property type="protein sequence ID" value="KAF2402097.1"/>
    <property type="molecule type" value="Genomic_DNA"/>
</dbReference>
<organism evidence="7 8">
    <name type="scientific">Trichodelitschia bisporula</name>
    <dbReference type="NCBI Taxonomy" id="703511"/>
    <lineage>
        <taxon>Eukaryota</taxon>
        <taxon>Fungi</taxon>
        <taxon>Dikarya</taxon>
        <taxon>Ascomycota</taxon>
        <taxon>Pezizomycotina</taxon>
        <taxon>Dothideomycetes</taxon>
        <taxon>Dothideomycetes incertae sedis</taxon>
        <taxon>Phaeotrichales</taxon>
        <taxon>Phaeotrichaceae</taxon>
        <taxon>Trichodelitschia</taxon>
    </lineage>
</organism>
<dbReference type="PANTHER" id="PTHR13510:SF44">
    <property type="entry name" value="RABENOSYN-5"/>
    <property type="match status" value="1"/>
</dbReference>
<evidence type="ECO:0000259" key="6">
    <source>
        <dbReference type="PROSITE" id="PS50178"/>
    </source>
</evidence>
<dbReference type="InterPro" id="IPR011011">
    <property type="entry name" value="Znf_FYVE_PHD"/>
</dbReference>
<protein>
    <recommendedName>
        <fullName evidence="6">FYVE-type domain-containing protein</fullName>
    </recommendedName>
</protein>
<evidence type="ECO:0000256" key="3">
    <source>
        <dbReference type="ARBA" id="ARBA00022833"/>
    </source>
</evidence>
<keyword evidence="2 4" id="KW-0863">Zinc-finger</keyword>
<keyword evidence="1" id="KW-0479">Metal-binding</keyword>
<dbReference type="Proteomes" id="UP000799640">
    <property type="component" value="Unassembled WGS sequence"/>
</dbReference>
<gene>
    <name evidence="7" type="ORF">EJ06DRAFT_374208</name>
</gene>
<sequence length="494" mass="55602">MTLLQLNRHIDDAHANLEEIEQDEVKTWFKAQMGKAKKFQPLAVLNQKFKLDLDDAPPQQAAAAEPEEFVTRSHWQRPGYDSACTVGCGRPAATNCRCCGRLFCDEHTQCEMKLSRAARHDPVRGTWSRVCESCYTSREGYNDHRGLERNHTADFVAARRRIVDKNYLEVARLEKRLTKLTQLLAAGGKQRVIEQSVITWEDDASVPKCRFCQQEFAYSFRRHHCRLCGRVVCGDPRTECSQLVGLNIPGGTVDVRMCKDCRHTLFSKADFAKALEHKPPDQRSYDNLAQFERGIRLLLPRFQRLLSSLQDAEKPPSQADIADAQKVRKRLTDAFVQYEGAARRIRDLPTSSPTQARLQKAVYQQATSFLHLHMLPLKALPRILKHASPHGAGKPALASIRLNDLDTGSQASSALESMEAEERELRERLVVLEEQRFIVGEMLADAKKKRRFDEAASLGQNVEDLAAEIDRLNGQLSRLDFAGVYGAIGGPGGA</sequence>
<keyword evidence="5" id="KW-0175">Coiled coil</keyword>
<evidence type="ECO:0000313" key="7">
    <source>
        <dbReference type="EMBL" id="KAF2402097.1"/>
    </source>
</evidence>
<dbReference type="InterPro" id="IPR021565">
    <property type="entry name" value="Rbsn_Rab-bd"/>
</dbReference>
<dbReference type="Pfam" id="PF01363">
    <property type="entry name" value="FYVE"/>
    <property type="match status" value="1"/>
</dbReference>
<dbReference type="Gene3D" id="4.10.860.20">
    <property type="entry name" value="Rabenosyn, Rab binding domain"/>
    <property type="match status" value="1"/>
</dbReference>
<accession>A0A6G1I200</accession>
<evidence type="ECO:0000313" key="8">
    <source>
        <dbReference type="Proteomes" id="UP000799640"/>
    </source>
</evidence>
<dbReference type="InterPro" id="IPR017455">
    <property type="entry name" value="Znf_FYVE-rel"/>
</dbReference>
<proteinExistence type="predicted"/>
<evidence type="ECO:0000256" key="1">
    <source>
        <dbReference type="ARBA" id="ARBA00022723"/>
    </source>
</evidence>
<feature type="coiled-coil region" evidence="5">
    <location>
        <begin position="415"/>
        <end position="482"/>
    </location>
</feature>
<dbReference type="SMART" id="SM00064">
    <property type="entry name" value="FYVE"/>
    <property type="match status" value="2"/>
</dbReference>
<dbReference type="Gene3D" id="3.30.40.10">
    <property type="entry name" value="Zinc/RING finger domain, C3HC4 (zinc finger)"/>
    <property type="match status" value="2"/>
</dbReference>
<keyword evidence="3" id="KW-0862">Zinc</keyword>
<dbReference type="InterPro" id="IPR000306">
    <property type="entry name" value="Znf_FYVE"/>
</dbReference>
<evidence type="ECO:0000256" key="2">
    <source>
        <dbReference type="ARBA" id="ARBA00022771"/>
    </source>
</evidence>
<dbReference type="SUPFAM" id="SSF140125">
    <property type="entry name" value="Rabenosyn-5 Rab-binding domain-like"/>
    <property type="match status" value="1"/>
</dbReference>
<dbReference type="PANTHER" id="PTHR13510">
    <property type="entry name" value="FYVE-FINGER-CONTAINING RAB5 EFFECTOR PROTEIN RABENOSYN-5-RELATED"/>
    <property type="match status" value="1"/>
</dbReference>
<dbReference type="AlphaFoldDB" id="A0A6G1I200"/>
<dbReference type="Pfam" id="PF11464">
    <property type="entry name" value="Rbsn"/>
    <property type="match status" value="1"/>
</dbReference>
<dbReference type="InterPro" id="IPR036531">
    <property type="entry name" value="Rbsn_Rab-bd_sf"/>
</dbReference>
<dbReference type="OrthoDB" id="166134at2759"/>
<evidence type="ECO:0000256" key="4">
    <source>
        <dbReference type="PROSITE-ProRule" id="PRU00091"/>
    </source>
</evidence>
<dbReference type="InterPro" id="IPR013083">
    <property type="entry name" value="Znf_RING/FYVE/PHD"/>
</dbReference>
<dbReference type="PROSITE" id="PS50178">
    <property type="entry name" value="ZF_FYVE"/>
    <property type="match status" value="1"/>
</dbReference>
<feature type="domain" description="FYVE-type" evidence="6">
    <location>
        <begin position="203"/>
        <end position="266"/>
    </location>
</feature>
<reference evidence="7" key="1">
    <citation type="journal article" date="2020" name="Stud. Mycol.">
        <title>101 Dothideomycetes genomes: a test case for predicting lifestyles and emergence of pathogens.</title>
        <authorList>
            <person name="Haridas S."/>
            <person name="Albert R."/>
            <person name="Binder M."/>
            <person name="Bloem J."/>
            <person name="Labutti K."/>
            <person name="Salamov A."/>
            <person name="Andreopoulos B."/>
            <person name="Baker S."/>
            <person name="Barry K."/>
            <person name="Bills G."/>
            <person name="Bluhm B."/>
            <person name="Cannon C."/>
            <person name="Castanera R."/>
            <person name="Culley D."/>
            <person name="Daum C."/>
            <person name="Ezra D."/>
            <person name="Gonzalez J."/>
            <person name="Henrissat B."/>
            <person name="Kuo A."/>
            <person name="Liang C."/>
            <person name="Lipzen A."/>
            <person name="Lutzoni F."/>
            <person name="Magnuson J."/>
            <person name="Mondo S."/>
            <person name="Nolan M."/>
            <person name="Ohm R."/>
            <person name="Pangilinan J."/>
            <person name="Park H.-J."/>
            <person name="Ramirez L."/>
            <person name="Alfaro M."/>
            <person name="Sun H."/>
            <person name="Tritt A."/>
            <person name="Yoshinaga Y."/>
            <person name="Zwiers L.-H."/>
            <person name="Turgeon B."/>
            <person name="Goodwin S."/>
            <person name="Spatafora J."/>
            <person name="Crous P."/>
            <person name="Grigoriev I."/>
        </authorList>
    </citation>
    <scope>NUCLEOTIDE SEQUENCE</scope>
    <source>
        <strain evidence="7">CBS 262.69</strain>
    </source>
</reference>